<name>A0ABY9R0E0_9BACT</name>
<evidence type="ECO:0000313" key="2">
    <source>
        <dbReference type="Proteomes" id="UP001180616"/>
    </source>
</evidence>
<keyword evidence="2" id="KW-1185">Reference proteome</keyword>
<evidence type="ECO:0008006" key="3">
    <source>
        <dbReference type="Google" id="ProtNLM"/>
    </source>
</evidence>
<reference evidence="1" key="1">
    <citation type="submission" date="2023-09" db="EMBL/GenBank/DDBJ databases">
        <authorList>
            <consortium name="CW5 consortium"/>
            <person name="Lu C.-W."/>
        </authorList>
    </citation>
    <scope>NUCLEOTIDE SEQUENCE</scope>
    <source>
        <strain evidence="1">KPS</strain>
    </source>
</reference>
<sequence length="460" mass="52691">MQEMIFAQRYRMCVWQVGVGKGKVSRGYDEVAGSVCWRGEVYGVPWVSSVETFRSAHVAFAMLRNRIRAYLRWCYRYRVIPAESFSPYGILSVVNDCEIYLQERVALSVLLDFYRVRMRDICALFSEDNTVFDVNRDGYVKLAGVSRAEGGFRGYMVFDFNGVYEYCDLVDGCLCDDYCFIVDNAKKKIVFRFFEKDEYRNRSVLYLRVSRGGTFSIDAIVVEALVIGGGKHVFRGKSHLLQYSFYSVNESVLCFAMNIFGGLDLSNRYVFASIYSFAIMLTSTLCKSGDDDESNVYQGENFSSVLKLDRFYISLRNKRAVDTVFRNFDIGNNFDILEGASSVEIYVNEFLRSIAVSRWADISRRGGVKDKAFAVVVIGRYSGKKLERIFRSLSLLVERPTDECAAVYRELRLKNSKAHKQKILNMLKKDILKYAMAHDLPMPPPQMKSLRGRKGKNADA</sequence>
<evidence type="ECO:0000313" key="1">
    <source>
        <dbReference type="EMBL" id="WMW64642.1"/>
    </source>
</evidence>
<organism evidence="1 2">
    <name type="scientific">Nitratidesulfovibrio liaohensis</name>
    <dbReference type="NCBI Taxonomy" id="2604158"/>
    <lineage>
        <taxon>Bacteria</taxon>
        <taxon>Pseudomonadati</taxon>
        <taxon>Thermodesulfobacteriota</taxon>
        <taxon>Desulfovibrionia</taxon>
        <taxon>Desulfovibrionales</taxon>
        <taxon>Desulfovibrionaceae</taxon>
        <taxon>Nitratidesulfovibrio</taxon>
    </lineage>
</organism>
<protein>
    <recommendedName>
        <fullName evidence="3">LAGLIDADG homing endonuclease</fullName>
    </recommendedName>
</protein>
<gene>
    <name evidence="1" type="ORF">KPS_002693</name>
</gene>
<dbReference type="RefSeq" id="WP_309540721.1">
    <property type="nucleotide sequence ID" value="NZ_CP133659.1"/>
</dbReference>
<accession>A0ABY9R0E0</accession>
<dbReference type="EMBL" id="CP133659">
    <property type="protein sequence ID" value="WMW64642.1"/>
    <property type="molecule type" value="Genomic_DNA"/>
</dbReference>
<proteinExistence type="predicted"/>
<dbReference type="Proteomes" id="UP001180616">
    <property type="component" value="Chromosome"/>
</dbReference>